<gene>
    <name evidence="4" type="ORF">H8698_08915</name>
</gene>
<dbReference type="EMBL" id="JACRSU010000003">
    <property type="protein sequence ID" value="MBC8541091.1"/>
    <property type="molecule type" value="Genomic_DNA"/>
</dbReference>
<comment type="caution">
    <text evidence="4">The sequence shown here is derived from an EMBL/GenBank/DDBJ whole genome shotgun (WGS) entry which is preliminary data.</text>
</comment>
<dbReference type="RefSeq" id="WP_177678061.1">
    <property type="nucleotide sequence ID" value="NZ_JACRSU010000003.1"/>
</dbReference>
<dbReference type="AlphaFoldDB" id="A0A926DNH3"/>
<sequence length="358" mass="40047">MLSEVFQPVLDQMRGVTHKSMGVVNSTSVLVSYVGEPVGDDEAFSMISSVQGNGRPFISNGYSCVAIGTRNIMEFVVYVKGTDPEEQKLCALLAISISNLQIHCADRYDKTSYLKSVLQGNVLPGDIYLRSGELQIDADVSRLVFIVQIPGNETGVVQLMQNMFPEQDFIINIDNKNIVLIKALSPGYASDFAEKTAKSIVEMINSELMLKVFVGIGTPVDSINEIARSYSEARLAIEIGRVFEGEKYILSYDELGIGRLIYQLPSKLCELFLDEIFKKDGLEVLDDETLQTIDKFFENNLNVSETSRQLFVHRNTLVYRLDKIERLTGLDLRKFDDAVVFKVAVLVSKYLTSNPSKF</sequence>
<organism evidence="4 5">
    <name type="scientific">Congzhengia minquanensis</name>
    <dbReference type="NCBI Taxonomy" id="2763657"/>
    <lineage>
        <taxon>Bacteria</taxon>
        <taxon>Bacillati</taxon>
        <taxon>Bacillota</taxon>
        <taxon>Clostridia</taxon>
        <taxon>Eubacteriales</taxon>
        <taxon>Oscillospiraceae</taxon>
        <taxon>Congzhengia</taxon>
    </lineage>
</organism>
<evidence type="ECO:0000313" key="5">
    <source>
        <dbReference type="Proteomes" id="UP000611762"/>
    </source>
</evidence>
<dbReference type="Pfam" id="PF13556">
    <property type="entry name" value="HTH_30"/>
    <property type="match status" value="1"/>
</dbReference>
<proteinExistence type="inferred from homology"/>
<dbReference type="InterPro" id="IPR009057">
    <property type="entry name" value="Homeodomain-like_sf"/>
</dbReference>
<reference evidence="4" key="1">
    <citation type="submission" date="2020-08" db="EMBL/GenBank/DDBJ databases">
        <title>Genome public.</title>
        <authorList>
            <person name="Liu C."/>
            <person name="Sun Q."/>
        </authorList>
    </citation>
    <scope>NUCLEOTIDE SEQUENCE</scope>
    <source>
        <strain evidence="4">H8</strain>
    </source>
</reference>
<evidence type="ECO:0000259" key="2">
    <source>
        <dbReference type="Pfam" id="PF13556"/>
    </source>
</evidence>
<dbReference type="PANTHER" id="PTHR33744:SF15">
    <property type="entry name" value="CARBOHYDRATE DIACID REGULATOR"/>
    <property type="match status" value="1"/>
</dbReference>
<dbReference type="Gene3D" id="1.10.10.2840">
    <property type="entry name" value="PucR C-terminal helix-turn-helix domain"/>
    <property type="match status" value="1"/>
</dbReference>
<dbReference type="InterPro" id="IPR041522">
    <property type="entry name" value="CdaR_GGDEF"/>
</dbReference>
<dbReference type="InterPro" id="IPR051448">
    <property type="entry name" value="CdaR-like_regulators"/>
</dbReference>
<evidence type="ECO:0000259" key="3">
    <source>
        <dbReference type="Pfam" id="PF17853"/>
    </source>
</evidence>
<feature type="domain" description="CdaR GGDEF-like" evidence="3">
    <location>
        <begin position="124"/>
        <end position="239"/>
    </location>
</feature>
<protein>
    <submittedName>
        <fullName evidence="4">Helix-turn-helix domain-containing protein</fullName>
    </submittedName>
</protein>
<evidence type="ECO:0000313" key="4">
    <source>
        <dbReference type="EMBL" id="MBC8541091.1"/>
    </source>
</evidence>
<comment type="similarity">
    <text evidence="1">Belongs to the CdaR family.</text>
</comment>
<dbReference type="Pfam" id="PF17853">
    <property type="entry name" value="GGDEF_2"/>
    <property type="match status" value="1"/>
</dbReference>
<dbReference type="SUPFAM" id="SSF46689">
    <property type="entry name" value="Homeodomain-like"/>
    <property type="match status" value="1"/>
</dbReference>
<evidence type="ECO:0000256" key="1">
    <source>
        <dbReference type="ARBA" id="ARBA00006754"/>
    </source>
</evidence>
<dbReference type="Proteomes" id="UP000611762">
    <property type="component" value="Unassembled WGS sequence"/>
</dbReference>
<dbReference type="InterPro" id="IPR025736">
    <property type="entry name" value="PucR_C-HTH_dom"/>
</dbReference>
<accession>A0A926DNH3</accession>
<dbReference type="PANTHER" id="PTHR33744">
    <property type="entry name" value="CARBOHYDRATE DIACID REGULATOR"/>
    <property type="match status" value="1"/>
</dbReference>
<feature type="domain" description="PucR C-terminal helix-turn-helix" evidence="2">
    <location>
        <begin position="290"/>
        <end position="346"/>
    </location>
</feature>
<keyword evidence="5" id="KW-1185">Reference proteome</keyword>
<dbReference type="InterPro" id="IPR042070">
    <property type="entry name" value="PucR_C-HTH_sf"/>
</dbReference>
<name>A0A926DNH3_9FIRM</name>